<feature type="domain" description="EAL" evidence="2">
    <location>
        <begin position="787"/>
        <end position="1031"/>
    </location>
</feature>
<dbReference type="CDD" id="cd01949">
    <property type="entry name" value="GGDEF"/>
    <property type="match status" value="1"/>
</dbReference>
<dbReference type="InterPro" id="IPR029016">
    <property type="entry name" value="GAF-like_dom_sf"/>
</dbReference>
<dbReference type="Gene3D" id="3.30.450.40">
    <property type="match status" value="1"/>
</dbReference>
<dbReference type="InterPro" id="IPR052155">
    <property type="entry name" value="Biofilm_reg_signaling"/>
</dbReference>
<dbReference type="Gene3D" id="3.20.20.450">
    <property type="entry name" value="EAL domain"/>
    <property type="match status" value="1"/>
</dbReference>
<dbReference type="InterPro" id="IPR003018">
    <property type="entry name" value="GAF"/>
</dbReference>
<dbReference type="PANTHER" id="PTHR44757">
    <property type="entry name" value="DIGUANYLATE CYCLASE DGCP"/>
    <property type="match status" value="1"/>
</dbReference>
<dbReference type="SMART" id="SM00086">
    <property type="entry name" value="PAC"/>
    <property type="match status" value="2"/>
</dbReference>
<feature type="domain" description="PAS" evidence="1">
    <location>
        <begin position="233"/>
        <end position="280"/>
    </location>
</feature>
<dbReference type="SUPFAM" id="SSF141868">
    <property type="entry name" value="EAL domain-like"/>
    <property type="match status" value="1"/>
</dbReference>
<evidence type="ECO:0000259" key="2">
    <source>
        <dbReference type="PROSITE" id="PS50883"/>
    </source>
</evidence>
<dbReference type="InterPro" id="IPR043128">
    <property type="entry name" value="Rev_trsase/Diguanyl_cyclase"/>
</dbReference>
<dbReference type="SMART" id="SM00052">
    <property type="entry name" value="EAL"/>
    <property type="match status" value="1"/>
</dbReference>
<dbReference type="RefSeq" id="WP_353686466.1">
    <property type="nucleotide sequence ID" value="NZ_CP144374.1"/>
</dbReference>
<dbReference type="InterPro" id="IPR000160">
    <property type="entry name" value="GGDEF_dom"/>
</dbReference>
<dbReference type="CDD" id="cd01948">
    <property type="entry name" value="EAL"/>
    <property type="match status" value="1"/>
</dbReference>
<dbReference type="Pfam" id="PF00563">
    <property type="entry name" value="EAL"/>
    <property type="match status" value="1"/>
</dbReference>
<dbReference type="Pfam" id="PF00990">
    <property type="entry name" value="GGDEF"/>
    <property type="match status" value="1"/>
</dbReference>
<dbReference type="EMBL" id="CP144374">
    <property type="protein sequence ID" value="XCH48826.1"/>
    <property type="molecule type" value="Genomic_DNA"/>
</dbReference>
<dbReference type="NCBIfam" id="TIGR00229">
    <property type="entry name" value="sensory_box"/>
    <property type="match status" value="2"/>
</dbReference>
<dbReference type="SUPFAM" id="SSF55073">
    <property type="entry name" value="Nucleotide cyclase"/>
    <property type="match status" value="1"/>
</dbReference>
<dbReference type="PANTHER" id="PTHR44757:SF2">
    <property type="entry name" value="BIOFILM ARCHITECTURE MAINTENANCE PROTEIN MBAA"/>
    <property type="match status" value="1"/>
</dbReference>
<feature type="domain" description="PAS" evidence="1">
    <location>
        <begin position="490"/>
        <end position="536"/>
    </location>
</feature>
<dbReference type="InterPro" id="IPR035965">
    <property type="entry name" value="PAS-like_dom_sf"/>
</dbReference>
<dbReference type="InterPro" id="IPR029787">
    <property type="entry name" value="Nucleotide_cyclase"/>
</dbReference>
<organism evidence="4">
    <name type="scientific">Thermodesulfovibrio obliviosus</name>
    <dbReference type="NCBI Taxonomy" id="3118332"/>
    <lineage>
        <taxon>Bacteria</taxon>
        <taxon>Pseudomonadati</taxon>
        <taxon>Nitrospirota</taxon>
        <taxon>Thermodesulfovibrionia</taxon>
        <taxon>Thermodesulfovibrionales</taxon>
        <taxon>Thermodesulfovibrionaceae</taxon>
        <taxon>Thermodesulfovibrio</taxon>
    </lineage>
</organism>
<dbReference type="Pfam" id="PF13185">
    <property type="entry name" value="GAF_2"/>
    <property type="match status" value="1"/>
</dbReference>
<dbReference type="PROSITE" id="PS50112">
    <property type="entry name" value="PAS"/>
    <property type="match status" value="2"/>
</dbReference>
<dbReference type="KEGG" id="tob:V4D31_01410"/>
<dbReference type="SMART" id="SM00091">
    <property type="entry name" value="PAS"/>
    <property type="match status" value="2"/>
</dbReference>
<dbReference type="InterPro" id="IPR000014">
    <property type="entry name" value="PAS"/>
</dbReference>
<dbReference type="PROSITE" id="PS50887">
    <property type="entry name" value="GGDEF"/>
    <property type="match status" value="1"/>
</dbReference>
<accession>A0AAU8H201</accession>
<dbReference type="InterPro" id="IPR035919">
    <property type="entry name" value="EAL_sf"/>
</dbReference>
<evidence type="ECO:0000259" key="1">
    <source>
        <dbReference type="PROSITE" id="PS50112"/>
    </source>
</evidence>
<protein>
    <submittedName>
        <fullName evidence="4">EAL domain-containing protein</fullName>
    </submittedName>
</protein>
<feature type="domain" description="GGDEF" evidence="3">
    <location>
        <begin position="646"/>
        <end position="778"/>
    </location>
</feature>
<dbReference type="CDD" id="cd00130">
    <property type="entry name" value="PAS"/>
    <property type="match status" value="2"/>
</dbReference>
<reference evidence="4" key="1">
    <citation type="submission" date="2024-01" db="EMBL/GenBank/DDBJ databases">
        <title>The first autotrophic representatives of the genus Thermodesulfovibrio.</title>
        <authorList>
            <person name="Maltseva A.I."/>
            <person name="Elcheninov A.G."/>
            <person name="Kublanov I.V."/>
            <person name="Lebedinsky A.V."/>
            <person name="Frolov E.N."/>
        </authorList>
    </citation>
    <scope>NUCLEOTIDE SEQUENCE</scope>
    <source>
        <strain evidence="4">3462-1</strain>
    </source>
</reference>
<dbReference type="SUPFAM" id="SSF55781">
    <property type="entry name" value="GAF domain-like"/>
    <property type="match status" value="1"/>
</dbReference>
<dbReference type="AlphaFoldDB" id="A0AAU8H201"/>
<dbReference type="InterPro" id="IPR001633">
    <property type="entry name" value="EAL_dom"/>
</dbReference>
<name>A0AAU8H201_9BACT</name>
<dbReference type="Pfam" id="PF13426">
    <property type="entry name" value="PAS_9"/>
    <property type="match status" value="2"/>
</dbReference>
<evidence type="ECO:0000259" key="3">
    <source>
        <dbReference type="PROSITE" id="PS50887"/>
    </source>
</evidence>
<evidence type="ECO:0000313" key="4">
    <source>
        <dbReference type="EMBL" id="XCH48826.1"/>
    </source>
</evidence>
<sequence length="1031" mass="119193">MEKDIEEWKSIISYISSILERQINIVTFEDFIEEEKKLQEFDYHFVYANPDSTIKLIQKGYILLGKLKNENHSICSIISSSYYPQKEIINVALINRKFSFLPLLFHKKVYKNFQLIFTRNYDEILELVQSSAADIGFIYTKTLEELKNGKNIKISEDFCFPCPHFIFIHPSLEKYKDALLNIEDIEKASEDEIEHIKSLYSQLDLLLEEWANNDIVEALKSSPIIGIIVYQEKIVFINEYALNILGYREDEILEMSCTDLVYSKDREKVIENMEKRLRGEKFSAIYEISFIRKDGKIIPVQCLASTILFRGRCSNFILFYDISRQKCAENIKEILKQINKTITTSLTEEEIFSGICKALVDNFKFKLVWIGICDESCRRIPKFHFGEDQGIIEFFEKTEYICEKALNEKNVIVNPDLRINGEDNPLRAELLKRGILSSCLIPILKHDRVVAILSIYSEFPDYFNESIIDLLREIQRDLSFAVERVERIRQNMIIAEALKHSDTWILVTDEKGDIIYVNEAVEKISGYTKEELLGKNPRIFKSGLNPPEFYKQMWNTILSGKIFNAITPNRKKNGEIFHADLKIVPVSLPGNILRFVAVAKDITEQIMLSERINILQNYDALTGLLNLNGFAAQVPLKLKETKDRGIIGVLILIDVFNMTSINKTLGISGGDGLLKFLSQKLKETFKETDAIARISADTFGIYLTLEGSYELSKTYSRLFELNDLSFQIDSKSILFYINAGLALFPKDGETFKTLYEKADITLTKAKKEGPGIIKFFDPGIEKEIETQWNVINLVKKAFEQDLFVLYYQPYYHTDTLEVAGFEALVRIVQGDKIYYPGFFMDYIENSQYLSKFEDWLIKEVTEKIKKWNINISINISGKTFNEPDFIKKLSWIDENIRDKITVEITERIFIENPERTIELISMIKKLKNPPKIAIDDFGTGYSSLVYLKDLAVDIIKIDIAFVRDMLKDKKSFAIVQTIIELAKRLDYITLAEGVEDKQHLDILRVLGCDMLQGFFLSKPLSEKAVESDIIK</sequence>
<dbReference type="Gene3D" id="3.30.70.270">
    <property type="match status" value="1"/>
</dbReference>
<dbReference type="SMART" id="SM00267">
    <property type="entry name" value="GGDEF"/>
    <property type="match status" value="1"/>
</dbReference>
<dbReference type="InterPro" id="IPR001610">
    <property type="entry name" value="PAC"/>
</dbReference>
<dbReference type="Gene3D" id="3.30.450.20">
    <property type="entry name" value="PAS domain"/>
    <property type="match status" value="2"/>
</dbReference>
<dbReference type="SUPFAM" id="SSF55785">
    <property type="entry name" value="PYP-like sensor domain (PAS domain)"/>
    <property type="match status" value="2"/>
</dbReference>
<proteinExistence type="predicted"/>
<gene>
    <name evidence="4" type="ORF">V4D31_01410</name>
</gene>
<dbReference type="NCBIfam" id="TIGR00254">
    <property type="entry name" value="GGDEF"/>
    <property type="match status" value="1"/>
</dbReference>
<dbReference type="PROSITE" id="PS50883">
    <property type="entry name" value="EAL"/>
    <property type="match status" value="1"/>
</dbReference>